<sequence length="443" mass="47296">MHFLLKNAARYETLVSRLTPETTTASVSSLAGGRREQTRTTDANTIPDPNMVVSARIRPFLDEDRAAGFPNAMFPRKTQEGSLDMHDLYNHPRGIPVLKSYNYHVDRLFDGDTATETIYDELVADLIPFARSGGIATLFAYGQTGSGKTYTISRLEHLALDALVGENEGSSRDNSNSAATPPPLGISVTIIELAGNSVFDLLSERKAVAVRDDASGVTQLVGAAEVQVTSRAQVQGLVEQAASFRRSAPTLKNAASSRSHAICRIRIKQQQQQKDGFLYLIDLAGSEAARDVAVHGADRMREAREINMSLSVLKDCIRGRAEADAAAARVKLQARNGNSAKGPSARKPVPRIPFRQAALTRILKHVFDPAAAGEENGVAAQGCRTAVIACVNPSLADVGASKNTLRYAELLRVMVPAPGAGGAERRAEQTKASNGPGGVGRSA</sequence>
<dbReference type="EMBL" id="KQ964271">
    <property type="protein sequence ID" value="KXJ86040.1"/>
    <property type="molecule type" value="Genomic_DNA"/>
</dbReference>
<dbReference type="GO" id="GO:0005524">
    <property type="term" value="F:ATP binding"/>
    <property type="evidence" value="ECO:0007669"/>
    <property type="project" value="UniProtKB-UniRule"/>
</dbReference>
<dbReference type="GO" id="GO:0003777">
    <property type="term" value="F:microtubule motor activity"/>
    <property type="evidence" value="ECO:0007669"/>
    <property type="project" value="InterPro"/>
</dbReference>
<gene>
    <name evidence="4" type="ORF">Micbo1qcDRAFT_237161</name>
</gene>
<dbReference type="InParanoid" id="A0A136IM46"/>
<dbReference type="STRING" id="196109.A0A136IM46"/>
<dbReference type="PRINTS" id="PR00380">
    <property type="entry name" value="KINESINHEAVY"/>
</dbReference>
<dbReference type="AlphaFoldDB" id="A0A136IM46"/>
<feature type="region of interest" description="Disordered" evidence="2">
    <location>
        <begin position="22"/>
        <end position="48"/>
    </location>
</feature>
<dbReference type="GO" id="GO:0016787">
    <property type="term" value="F:hydrolase activity"/>
    <property type="evidence" value="ECO:0007669"/>
    <property type="project" value="UniProtKB-KW"/>
</dbReference>
<evidence type="ECO:0000259" key="3">
    <source>
        <dbReference type="PROSITE" id="PS50067"/>
    </source>
</evidence>
<keyword evidence="4" id="KW-0378">Hydrolase</keyword>
<dbReference type="Proteomes" id="UP000070501">
    <property type="component" value="Unassembled WGS sequence"/>
</dbReference>
<dbReference type="OrthoDB" id="3176171at2759"/>
<reference evidence="5" key="1">
    <citation type="submission" date="2016-02" db="EMBL/GenBank/DDBJ databases">
        <title>Draft genome sequence of Microdochium bolleyi, a fungal endophyte of beachgrass.</title>
        <authorList>
            <consortium name="DOE Joint Genome Institute"/>
            <person name="David A.S."/>
            <person name="May G."/>
            <person name="Haridas S."/>
            <person name="Lim J."/>
            <person name="Wang M."/>
            <person name="Labutti K."/>
            <person name="Lipzen A."/>
            <person name="Barry K."/>
            <person name="Grigoriev I.V."/>
        </authorList>
    </citation>
    <scope>NUCLEOTIDE SEQUENCE [LARGE SCALE GENOMIC DNA]</scope>
    <source>
        <strain evidence="5">J235TASD1</strain>
    </source>
</reference>
<dbReference type="GO" id="GO:0008017">
    <property type="term" value="F:microtubule binding"/>
    <property type="evidence" value="ECO:0007669"/>
    <property type="project" value="InterPro"/>
</dbReference>
<dbReference type="PANTHER" id="PTHR47969:SF9">
    <property type="entry name" value="KINESIN-LIKE PROTEIN"/>
    <property type="match status" value="1"/>
</dbReference>
<dbReference type="PROSITE" id="PS50067">
    <property type="entry name" value="KINESIN_MOTOR_2"/>
    <property type="match status" value="1"/>
</dbReference>
<dbReference type="InterPro" id="IPR027417">
    <property type="entry name" value="P-loop_NTPase"/>
</dbReference>
<keyword evidence="5" id="KW-1185">Reference proteome</keyword>
<dbReference type="PANTHER" id="PTHR47969">
    <property type="entry name" value="CHROMOSOME-ASSOCIATED KINESIN KIF4A-RELATED"/>
    <property type="match status" value="1"/>
</dbReference>
<keyword evidence="1" id="KW-0067">ATP-binding</keyword>
<name>A0A136IM46_9PEZI</name>
<proteinExistence type="inferred from homology"/>
<organism evidence="4 5">
    <name type="scientific">Microdochium bolleyi</name>
    <dbReference type="NCBI Taxonomy" id="196109"/>
    <lineage>
        <taxon>Eukaryota</taxon>
        <taxon>Fungi</taxon>
        <taxon>Dikarya</taxon>
        <taxon>Ascomycota</taxon>
        <taxon>Pezizomycotina</taxon>
        <taxon>Sordariomycetes</taxon>
        <taxon>Xylariomycetidae</taxon>
        <taxon>Xylariales</taxon>
        <taxon>Microdochiaceae</taxon>
        <taxon>Microdochium</taxon>
    </lineage>
</organism>
<dbReference type="Gene3D" id="3.40.850.10">
    <property type="entry name" value="Kinesin motor domain"/>
    <property type="match status" value="1"/>
</dbReference>
<dbReference type="GO" id="GO:0007052">
    <property type="term" value="P:mitotic spindle organization"/>
    <property type="evidence" value="ECO:0007669"/>
    <property type="project" value="TreeGrafter"/>
</dbReference>
<dbReference type="Pfam" id="PF00225">
    <property type="entry name" value="Kinesin"/>
    <property type="match status" value="1"/>
</dbReference>
<keyword evidence="1" id="KW-0547">Nucleotide-binding</keyword>
<dbReference type="InterPro" id="IPR001752">
    <property type="entry name" value="Kinesin_motor_dom"/>
</dbReference>
<dbReference type="InterPro" id="IPR027640">
    <property type="entry name" value="Kinesin-like_fam"/>
</dbReference>
<dbReference type="InterPro" id="IPR036961">
    <property type="entry name" value="Kinesin_motor_dom_sf"/>
</dbReference>
<dbReference type="GO" id="GO:0005875">
    <property type="term" value="C:microtubule associated complex"/>
    <property type="evidence" value="ECO:0007669"/>
    <property type="project" value="TreeGrafter"/>
</dbReference>
<evidence type="ECO:0000256" key="2">
    <source>
        <dbReference type="SAM" id="MobiDB-lite"/>
    </source>
</evidence>
<accession>A0A136IM46</accession>
<feature type="binding site" evidence="1">
    <location>
        <begin position="142"/>
        <end position="149"/>
    </location>
    <ligand>
        <name>ATP</name>
        <dbReference type="ChEBI" id="CHEBI:30616"/>
    </ligand>
</feature>
<evidence type="ECO:0000256" key="1">
    <source>
        <dbReference type="PROSITE-ProRule" id="PRU00283"/>
    </source>
</evidence>
<feature type="domain" description="Kinesin motor" evidence="3">
    <location>
        <begin position="50"/>
        <end position="414"/>
    </location>
</feature>
<protein>
    <submittedName>
        <fullName evidence="4">p-loop containing nucleoside triphosphate hydrolase protein</fullName>
    </submittedName>
</protein>
<comment type="similarity">
    <text evidence="1">Belongs to the TRAFAC class myosin-kinesin ATPase superfamily. Kinesin family.</text>
</comment>
<dbReference type="SUPFAM" id="SSF52540">
    <property type="entry name" value="P-loop containing nucleoside triphosphate hydrolases"/>
    <property type="match status" value="1"/>
</dbReference>
<evidence type="ECO:0000313" key="4">
    <source>
        <dbReference type="EMBL" id="KXJ86040.1"/>
    </source>
</evidence>
<evidence type="ECO:0000313" key="5">
    <source>
        <dbReference type="Proteomes" id="UP000070501"/>
    </source>
</evidence>
<dbReference type="GO" id="GO:0007018">
    <property type="term" value="P:microtubule-based movement"/>
    <property type="evidence" value="ECO:0007669"/>
    <property type="project" value="InterPro"/>
</dbReference>
<dbReference type="SMART" id="SM00129">
    <property type="entry name" value="KISc"/>
    <property type="match status" value="1"/>
</dbReference>
<dbReference type="GO" id="GO:0051231">
    <property type="term" value="P:spindle elongation"/>
    <property type="evidence" value="ECO:0007669"/>
    <property type="project" value="TreeGrafter"/>
</dbReference>
<feature type="region of interest" description="Disordered" evidence="2">
    <location>
        <begin position="420"/>
        <end position="443"/>
    </location>
</feature>
<keyword evidence="1" id="KW-0505">Motor protein</keyword>